<proteinExistence type="inferred from homology"/>
<keyword evidence="8" id="KW-1185">Reference proteome</keyword>
<dbReference type="InterPro" id="IPR007383">
    <property type="entry name" value="DUF445"/>
</dbReference>
<dbReference type="RefSeq" id="WP_390300790.1">
    <property type="nucleotide sequence ID" value="NZ_JBHULI010000024.1"/>
</dbReference>
<accession>A0ABW5JJV6</accession>
<dbReference type="EMBL" id="JBHULI010000024">
    <property type="protein sequence ID" value="MFD2532385.1"/>
    <property type="molecule type" value="Genomic_DNA"/>
</dbReference>
<organism evidence="7 8">
    <name type="scientific">Gracilimonas halophila</name>
    <dbReference type="NCBI Taxonomy" id="1834464"/>
    <lineage>
        <taxon>Bacteria</taxon>
        <taxon>Pseudomonadati</taxon>
        <taxon>Balneolota</taxon>
        <taxon>Balneolia</taxon>
        <taxon>Balneolales</taxon>
        <taxon>Balneolaceae</taxon>
        <taxon>Gracilimonas</taxon>
    </lineage>
</organism>
<evidence type="ECO:0000256" key="5">
    <source>
        <dbReference type="ARBA" id="ARBA00023136"/>
    </source>
</evidence>
<evidence type="ECO:0000256" key="4">
    <source>
        <dbReference type="ARBA" id="ARBA00022989"/>
    </source>
</evidence>
<comment type="caution">
    <text evidence="7">The sequence shown here is derived from an EMBL/GenBank/DDBJ whole genome shotgun (WGS) entry which is preliminary data.</text>
</comment>
<evidence type="ECO:0000256" key="6">
    <source>
        <dbReference type="SAM" id="Phobius"/>
    </source>
</evidence>
<evidence type="ECO:0000313" key="8">
    <source>
        <dbReference type="Proteomes" id="UP001597460"/>
    </source>
</evidence>
<dbReference type="PANTHER" id="PTHR35791">
    <property type="entry name" value="UPF0754 MEMBRANE PROTEIN YHEB"/>
    <property type="match status" value="1"/>
</dbReference>
<reference evidence="8" key="1">
    <citation type="journal article" date="2019" name="Int. J. Syst. Evol. Microbiol.">
        <title>The Global Catalogue of Microorganisms (GCM) 10K type strain sequencing project: providing services to taxonomists for standard genome sequencing and annotation.</title>
        <authorList>
            <consortium name="The Broad Institute Genomics Platform"/>
            <consortium name="The Broad Institute Genome Sequencing Center for Infectious Disease"/>
            <person name="Wu L."/>
            <person name="Ma J."/>
        </authorList>
    </citation>
    <scope>NUCLEOTIDE SEQUENCE [LARGE SCALE GENOMIC DNA]</scope>
    <source>
        <strain evidence="8">KCTC 52042</strain>
    </source>
</reference>
<dbReference type="PANTHER" id="PTHR35791:SF1">
    <property type="entry name" value="UPF0754 MEMBRANE PROTEIN YHEB"/>
    <property type="match status" value="1"/>
</dbReference>
<dbReference type="Proteomes" id="UP001597460">
    <property type="component" value="Unassembled WGS sequence"/>
</dbReference>
<feature type="transmembrane region" description="Helical" evidence="6">
    <location>
        <begin position="54"/>
        <end position="76"/>
    </location>
</feature>
<dbReference type="Pfam" id="PF04286">
    <property type="entry name" value="DUF445"/>
    <property type="match status" value="2"/>
</dbReference>
<protein>
    <submittedName>
        <fullName evidence="7">DUF445 domain-containing protein</fullName>
    </submittedName>
</protein>
<keyword evidence="3 6" id="KW-0812">Transmembrane</keyword>
<evidence type="ECO:0000313" key="7">
    <source>
        <dbReference type="EMBL" id="MFD2532385.1"/>
    </source>
</evidence>
<feature type="transmembrane region" description="Helical" evidence="6">
    <location>
        <begin position="355"/>
        <end position="372"/>
    </location>
</feature>
<feature type="transmembrane region" description="Helical" evidence="6">
    <location>
        <begin position="332"/>
        <end position="349"/>
    </location>
</feature>
<name>A0ABW5JJV6_9BACT</name>
<gene>
    <name evidence="7" type="ORF">ACFSVN_08010</name>
</gene>
<comment type="similarity">
    <text evidence="2">Belongs to the UPF0754 family.</text>
</comment>
<evidence type="ECO:0000256" key="1">
    <source>
        <dbReference type="ARBA" id="ARBA00004308"/>
    </source>
</evidence>
<keyword evidence="5 6" id="KW-0472">Membrane</keyword>
<feature type="transmembrane region" description="Helical" evidence="6">
    <location>
        <begin position="96"/>
        <end position="118"/>
    </location>
</feature>
<evidence type="ECO:0000256" key="3">
    <source>
        <dbReference type="ARBA" id="ARBA00022692"/>
    </source>
</evidence>
<sequence length="377" mass="43141">MSKEPNSNTFKEQTKQYGRQLWELIQNQVQKHSSSEETVPVKYIPPKKTTEHPWLMILLLSVPYLLLVVFIVSFFWDFNNMTADLFGHNFSFEGLLRIVSVSGLIGFLTNWLAITMLFRPTHKRPLLGQGLIPAQKDRIAYRLARAVSEDLINPQIIKQKIHESQAIAKYREKATVYVKNIIDDPEFRASLKVLVVSYVDEMIADPEVRSSIAKKLMEQIDDAIEENSFEKVALRAYSFLKGQEMQDLVESALVKLPTGIEHGLNKMDTFLDELPAKLDEHGSVIEEMVTGLLYKLINQLDVHALVEDNLRQYDEKKLENLIKNASNDQLKYIQYLGAVLGTFGGFIIWEPVASILLLAFIISFTVMADILIQRLKK</sequence>
<evidence type="ECO:0000256" key="2">
    <source>
        <dbReference type="ARBA" id="ARBA00008053"/>
    </source>
</evidence>
<keyword evidence="4 6" id="KW-1133">Transmembrane helix</keyword>
<comment type="subcellular location">
    <subcellularLocation>
        <location evidence="1">Endomembrane system</location>
    </subcellularLocation>
</comment>